<evidence type="ECO:0000313" key="1">
    <source>
        <dbReference type="EMBL" id="CAG8844655.1"/>
    </source>
</evidence>
<reference evidence="1" key="1">
    <citation type="submission" date="2021-06" db="EMBL/GenBank/DDBJ databases">
        <authorList>
            <person name="Kallberg Y."/>
            <person name="Tangrot J."/>
            <person name="Rosling A."/>
        </authorList>
    </citation>
    <scope>NUCLEOTIDE SEQUENCE</scope>
    <source>
        <strain evidence="1">MA461A</strain>
    </source>
</reference>
<sequence length="48" mass="5477">SLCYLRISLRSLVPTPLNSTSSSSVYSSCDSTVIIFCDSMKIWLFWLR</sequence>
<keyword evidence="2" id="KW-1185">Reference proteome</keyword>
<accession>A0ACA9SQ95</accession>
<dbReference type="EMBL" id="CAJVQC010143545">
    <property type="protein sequence ID" value="CAG8844655.1"/>
    <property type="molecule type" value="Genomic_DNA"/>
</dbReference>
<evidence type="ECO:0000313" key="2">
    <source>
        <dbReference type="Proteomes" id="UP000789920"/>
    </source>
</evidence>
<proteinExistence type="predicted"/>
<protein>
    <submittedName>
        <fullName evidence="1">351_t:CDS:1</fullName>
    </submittedName>
</protein>
<organism evidence="1 2">
    <name type="scientific">Racocetra persica</name>
    <dbReference type="NCBI Taxonomy" id="160502"/>
    <lineage>
        <taxon>Eukaryota</taxon>
        <taxon>Fungi</taxon>
        <taxon>Fungi incertae sedis</taxon>
        <taxon>Mucoromycota</taxon>
        <taxon>Glomeromycotina</taxon>
        <taxon>Glomeromycetes</taxon>
        <taxon>Diversisporales</taxon>
        <taxon>Gigasporaceae</taxon>
        <taxon>Racocetra</taxon>
    </lineage>
</organism>
<name>A0ACA9SQ95_9GLOM</name>
<feature type="non-terminal residue" evidence="1">
    <location>
        <position position="1"/>
    </location>
</feature>
<dbReference type="Proteomes" id="UP000789920">
    <property type="component" value="Unassembled WGS sequence"/>
</dbReference>
<gene>
    <name evidence="1" type="ORF">RPERSI_LOCUS33305</name>
</gene>
<comment type="caution">
    <text evidence="1">The sequence shown here is derived from an EMBL/GenBank/DDBJ whole genome shotgun (WGS) entry which is preliminary data.</text>
</comment>